<accession>A0A426YM04</accession>
<gene>
    <name evidence="2" type="ORF">B296_00005822</name>
</gene>
<proteinExistence type="predicted"/>
<feature type="region of interest" description="Disordered" evidence="1">
    <location>
        <begin position="101"/>
        <end position="142"/>
    </location>
</feature>
<evidence type="ECO:0000313" key="2">
    <source>
        <dbReference type="EMBL" id="RRT52752.1"/>
    </source>
</evidence>
<dbReference type="Proteomes" id="UP000287651">
    <property type="component" value="Unassembled WGS sequence"/>
</dbReference>
<reference evidence="2 3" key="1">
    <citation type="journal article" date="2014" name="Agronomy (Basel)">
        <title>A Draft Genome Sequence for Ensete ventricosum, the Drought-Tolerant Tree Against Hunger.</title>
        <authorList>
            <person name="Harrison J."/>
            <person name="Moore K.A."/>
            <person name="Paszkiewicz K."/>
            <person name="Jones T."/>
            <person name="Grant M."/>
            <person name="Ambacheew D."/>
            <person name="Muzemil S."/>
            <person name="Studholme D.J."/>
        </authorList>
    </citation>
    <scope>NUCLEOTIDE SEQUENCE [LARGE SCALE GENOMIC DNA]</scope>
</reference>
<dbReference type="AlphaFoldDB" id="A0A426YM04"/>
<protein>
    <submittedName>
        <fullName evidence="2">Uncharacterized protein</fullName>
    </submittedName>
</protein>
<name>A0A426YM04_ENSVE</name>
<comment type="caution">
    <text evidence="2">The sequence shown here is derived from an EMBL/GenBank/DDBJ whole genome shotgun (WGS) entry which is preliminary data.</text>
</comment>
<feature type="region of interest" description="Disordered" evidence="1">
    <location>
        <begin position="21"/>
        <end position="47"/>
    </location>
</feature>
<feature type="compositionally biased region" description="Polar residues" evidence="1">
    <location>
        <begin position="30"/>
        <end position="40"/>
    </location>
</feature>
<dbReference type="EMBL" id="AMZH03011508">
    <property type="protein sequence ID" value="RRT52752.1"/>
    <property type="molecule type" value="Genomic_DNA"/>
</dbReference>
<evidence type="ECO:0000256" key="1">
    <source>
        <dbReference type="SAM" id="MobiDB-lite"/>
    </source>
</evidence>
<sequence length="192" mass="20983">MIGATGELDCFSAHIRLREPGKSEDKANRSEPSTNRSATAIVSRPRGCPAPRGEEVAALLCLKLPIVEAIVVLPRLESLVTEATAVLACLNSLQNDHRGEIAQGSNCPPLPAHRSVRKEAVDHKHKRKRKQNTSASKSTRARESCHFALVEVPKGEASPHRKPLTLTILPLRKVSFQSVFRATSQNSSILKF</sequence>
<organism evidence="2 3">
    <name type="scientific">Ensete ventricosum</name>
    <name type="common">Abyssinian banana</name>
    <name type="synonym">Musa ensete</name>
    <dbReference type="NCBI Taxonomy" id="4639"/>
    <lineage>
        <taxon>Eukaryota</taxon>
        <taxon>Viridiplantae</taxon>
        <taxon>Streptophyta</taxon>
        <taxon>Embryophyta</taxon>
        <taxon>Tracheophyta</taxon>
        <taxon>Spermatophyta</taxon>
        <taxon>Magnoliopsida</taxon>
        <taxon>Liliopsida</taxon>
        <taxon>Zingiberales</taxon>
        <taxon>Musaceae</taxon>
        <taxon>Ensete</taxon>
    </lineage>
</organism>
<evidence type="ECO:0000313" key="3">
    <source>
        <dbReference type="Proteomes" id="UP000287651"/>
    </source>
</evidence>